<accession>A0A6S6UBB9</accession>
<feature type="non-terminal residue" evidence="1">
    <location>
        <position position="1"/>
    </location>
</feature>
<dbReference type="EMBL" id="CACVAZ010000193">
    <property type="protein sequence ID" value="CAA6825408.1"/>
    <property type="molecule type" value="Genomic_DNA"/>
</dbReference>
<gene>
    <name evidence="1" type="ORF">HELGO_WM60109</name>
</gene>
<organism evidence="1">
    <name type="scientific">uncultured Sulfurovum sp</name>
    <dbReference type="NCBI Taxonomy" id="269237"/>
    <lineage>
        <taxon>Bacteria</taxon>
        <taxon>Pseudomonadati</taxon>
        <taxon>Campylobacterota</taxon>
        <taxon>Epsilonproteobacteria</taxon>
        <taxon>Campylobacterales</taxon>
        <taxon>Sulfurovaceae</taxon>
        <taxon>Sulfurovum</taxon>
        <taxon>environmental samples</taxon>
    </lineage>
</organism>
<evidence type="ECO:0000313" key="1">
    <source>
        <dbReference type="EMBL" id="CAA6825408.1"/>
    </source>
</evidence>
<dbReference type="AlphaFoldDB" id="A0A6S6UBB9"/>
<reference evidence="1" key="1">
    <citation type="submission" date="2020-01" db="EMBL/GenBank/DDBJ databases">
        <authorList>
            <person name="Meier V. D."/>
            <person name="Meier V D."/>
        </authorList>
    </citation>
    <scope>NUCLEOTIDE SEQUENCE</scope>
    <source>
        <strain evidence="1">HLG_WM_MAG_02</strain>
    </source>
</reference>
<name>A0A6S6UBB9_9BACT</name>
<sequence length="41" mass="4859">WVSTNNIPRTAELALNLMLKNRELENKLELFKTFRDALNKL</sequence>
<proteinExistence type="predicted"/>
<protein>
    <submittedName>
        <fullName evidence="1">Uncharacterized protein</fullName>
    </submittedName>
</protein>